<comment type="caution">
    <text evidence="1">The sequence shown here is derived from an EMBL/GenBank/DDBJ whole genome shotgun (WGS) entry which is preliminary data.</text>
</comment>
<dbReference type="EMBL" id="JQJD01000043">
    <property type="protein sequence ID" value="KGN80234.1"/>
    <property type="molecule type" value="Genomic_DNA"/>
</dbReference>
<organism evidence="1 2">
    <name type="scientific">Porphyromonas cangingivalis</name>
    <dbReference type="NCBI Taxonomy" id="36874"/>
    <lineage>
        <taxon>Bacteria</taxon>
        <taxon>Pseudomonadati</taxon>
        <taxon>Bacteroidota</taxon>
        <taxon>Bacteroidia</taxon>
        <taxon>Bacteroidales</taxon>
        <taxon>Porphyromonadaceae</taxon>
        <taxon>Porphyromonas</taxon>
    </lineage>
</organism>
<accession>A0A099X042</accession>
<evidence type="ECO:0000313" key="1">
    <source>
        <dbReference type="EMBL" id="KGN80234.1"/>
    </source>
</evidence>
<dbReference type="AlphaFoldDB" id="A0A099X042"/>
<evidence type="ECO:0000313" key="2">
    <source>
        <dbReference type="Proteomes" id="UP000030125"/>
    </source>
</evidence>
<dbReference type="Proteomes" id="UP000030125">
    <property type="component" value="Unassembled WGS sequence"/>
</dbReference>
<reference evidence="1 2" key="1">
    <citation type="submission" date="2014-08" db="EMBL/GenBank/DDBJ databases">
        <title>Porphyromonas cangingivalis strain:COT-109_OH1386 Genome sequencing.</title>
        <authorList>
            <person name="Wallis C."/>
            <person name="Deusch O."/>
            <person name="O'Flynn C."/>
            <person name="Davis I."/>
            <person name="Jospin G."/>
            <person name="Darling A.E."/>
            <person name="Coil D.A."/>
            <person name="Alexiev A."/>
            <person name="Horsfall A."/>
            <person name="Kirkwood N."/>
            <person name="Harris S."/>
            <person name="Eisen J.A."/>
        </authorList>
    </citation>
    <scope>NUCLEOTIDE SEQUENCE [LARGE SCALE GENOMIC DNA]</scope>
    <source>
        <strain evidence="2">COT-109 OH1386</strain>
    </source>
</reference>
<gene>
    <name evidence="1" type="ORF">HQ35_05960</name>
</gene>
<protein>
    <submittedName>
        <fullName evidence="1">Uncharacterized protein</fullName>
    </submittedName>
</protein>
<proteinExistence type="predicted"/>
<dbReference type="STRING" id="36874.HQ34_00675"/>
<dbReference type="InterPro" id="IPR046070">
    <property type="entry name" value="DUF6029"/>
</dbReference>
<name>A0A099X042_PORCN</name>
<dbReference type="eggNOG" id="ENOG502Z85N">
    <property type="taxonomic scope" value="Bacteria"/>
</dbReference>
<keyword evidence="2" id="KW-1185">Reference proteome</keyword>
<sequence>MGLYVKDPEVKTLTDDKKYRANTFVNLGYDIGSFRFGVQGDAYTPALLGYPAELKGVKVLHGFASYHSSKIEATLGAFYEQFGSGLLFRVYEDRALGINTAVLGASVRLRPFDWLSLKALAGAPRKYMRYADVSVYGADAEVLLSELLPEDAVSSLSIGGSWLLRDDRSTLEFDHLTPPRVVNGFSGRARLSKGVLTLGGEYTHKGRNMLHDGYGISPNGQALLLDAGVDFDAFGISAQYRTINNISFAIDDRTDVEALSLNYIPSLTKIQKYALLSLFPHSATKNVSGGETGGQIDVFGNLPLWKGDRYPLSFNLNASYFKKLVSAGERGEYKFWDLSGDLSFAEVGLEMEKRWNKRLKTTVVVDWQKSPQFSRLGHGEMKVNTTAIVTDVLYKISPKNSLRMELQHAWSDSKDDQAWIMGLLEWGLSPHWMFYVSDMYNYESTGKNIHYYSVGANFTWNSLRVGCSFGRNREGLQCSGGVCRYVPEYTGFMINISSTNLLDIIF</sequence>
<dbReference type="Pfam" id="PF19494">
    <property type="entry name" value="DUF6029"/>
    <property type="match status" value="1"/>
</dbReference>